<dbReference type="Pfam" id="PF26002">
    <property type="entry name" value="Beta-barrel_AprE"/>
    <property type="match status" value="1"/>
</dbReference>
<keyword evidence="3 6" id="KW-1133">Transmembrane helix</keyword>
<dbReference type="Gene3D" id="2.40.30.170">
    <property type="match status" value="1"/>
</dbReference>
<evidence type="ECO:0000256" key="1">
    <source>
        <dbReference type="ARBA" id="ARBA00004167"/>
    </source>
</evidence>
<evidence type="ECO:0000259" key="7">
    <source>
        <dbReference type="Pfam" id="PF25917"/>
    </source>
</evidence>
<organism evidence="9 10">
    <name type="scientific">Arsenicibacter rosenii</name>
    <dbReference type="NCBI Taxonomy" id="1750698"/>
    <lineage>
        <taxon>Bacteria</taxon>
        <taxon>Pseudomonadati</taxon>
        <taxon>Bacteroidota</taxon>
        <taxon>Cytophagia</taxon>
        <taxon>Cytophagales</taxon>
        <taxon>Spirosomataceae</taxon>
        <taxon>Arsenicibacter</taxon>
    </lineage>
</organism>
<dbReference type="Proteomes" id="UP000181790">
    <property type="component" value="Unassembled WGS sequence"/>
</dbReference>
<dbReference type="InterPro" id="IPR050739">
    <property type="entry name" value="MFP"/>
</dbReference>
<keyword evidence="10" id="KW-1185">Reference proteome</keyword>
<protein>
    <submittedName>
        <fullName evidence="9">Secretion protein HlyD</fullName>
    </submittedName>
</protein>
<keyword evidence="2 6" id="KW-0812">Transmembrane</keyword>
<evidence type="ECO:0000256" key="3">
    <source>
        <dbReference type="ARBA" id="ARBA00022989"/>
    </source>
</evidence>
<dbReference type="PANTHER" id="PTHR30386">
    <property type="entry name" value="MEMBRANE FUSION SUBUNIT OF EMRAB-TOLC MULTIDRUG EFFLUX PUMP"/>
    <property type="match status" value="1"/>
</dbReference>
<dbReference type="Gene3D" id="2.40.50.100">
    <property type="match status" value="1"/>
</dbReference>
<dbReference type="InterPro" id="IPR058625">
    <property type="entry name" value="MdtA-like_BSH"/>
</dbReference>
<dbReference type="GO" id="GO:0016020">
    <property type="term" value="C:membrane"/>
    <property type="evidence" value="ECO:0007669"/>
    <property type="project" value="UniProtKB-SubCell"/>
</dbReference>
<proteinExistence type="predicted"/>
<feature type="transmembrane region" description="Helical" evidence="6">
    <location>
        <begin position="16"/>
        <end position="37"/>
    </location>
</feature>
<dbReference type="OrthoDB" id="594147at2"/>
<evidence type="ECO:0000256" key="5">
    <source>
        <dbReference type="SAM" id="Coils"/>
    </source>
</evidence>
<evidence type="ECO:0000313" key="9">
    <source>
        <dbReference type="EMBL" id="OIN59234.1"/>
    </source>
</evidence>
<gene>
    <name evidence="9" type="ORF">BLX24_09590</name>
</gene>
<comment type="caution">
    <text evidence="9">The sequence shown here is derived from an EMBL/GenBank/DDBJ whole genome shotgun (WGS) entry which is preliminary data.</text>
</comment>
<dbReference type="InterPro" id="IPR058982">
    <property type="entry name" value="Beta-barrel_AprE"/>
</dbReference>
<name>A0A1S2VKF9_9BACT</name>
<dbReference type="PRINTS" id="PR01490">
    <property type="entry name" value="RTXTOXIND"/>
</dbReference>
<evidence type="ECO:0000313" key="10">
    <source>
        <dbReference type="Proteomes" id="UP000181790"/>
    </source>
</evidence>
<dbReference type="EMBL" id="MORL01000004">
    <property type="protein sequence ID" value="OIN59234.1"/>
    <property type="molecule type" value="Genomic_DNA"/>
</dbReference>
<comment type="subcellular location">
    <subcellularLocation>
        <location evidence="1">Membrane</location>
        <topology evidence="1">Single-pass membrane protein</topology>
    </subcellularLocation>
</comment>
<keyword evidence="5" id="KW-0175">Coiled coil</keyword>
<feature type="domain" description="Multidrug resistance protein MdtA-like barrel-sandwich hybrid" evidence="7">
    <location>
        <begin position="54"/>
        <end position="261"/>
    </location>
</feature>
<feature type="coiled-coil region" evidence="5">
    <location>
        <begin position="202"/>
        <end position="229"/>
    </location>
</feature>
<dbReference type="SUPFAM" id="SSF111369">
    <property type="entry name" value="HlyD-like secretion proteins"/>
    <property type="match status" value="1"/>
</dbReference>
<sequence length="381" mass="43226">MDTFSYLPTVSTRSQLIYTTILFTVLATAAALPFVYVDVSVRAGGLIRPVAERSEVKAQVNGIVASLYVREGQPVRAGQPLLRLQTEMLDTKLHLLALQQAEKRTFIHDLQLLTSLSNESFTTTPDLVPALRLHSPLYRQQFEQFRFLNRENLQTQAKRRRELETSQKLLTDKVIASTEHEDKEFALQSAVAQHQTLVERQRAEWQQALAQHQLELTRLQGETRQLRQEQALYTIKAPVGGTISQLSGRYAGSVIQAGEVVGLVSPDSTLVVECYVPPKDIGLVRTGQTARFQVEAFDYNQWGMVVGRVMEVANDFTLVDKEQPAFKVRCRIDQPYLQLKNGYRGYLKKGMTVQTRSTVTRRSLFQLLYDKADNWLNPARS</sequence>
<evidence type="ECO:0000256" key="4">
    <source>
        <dbReference type="ARBA" id="ARBA00023136"/>
    </source>
</evidence>
<dbReference type="RefSeq" id="WP_071502918.1">
    <property type="nucleotide sequence ID" value="NZ_MORL01000004.1"/>
</dbReference>
<dbReference type="Pfam" id="PF25917">
    <property type="entry name" value="BSH_RND"/>
    <property type="match status" value="1"/>
</dbReference>
<accession>A0A1S2VKF9</accession>
<dbReference type="AlphaFoldDB" id="A0A1S2VKF9"/>
<reference evidence="9 10" key="1">
    <citation type="submission" date="2016-10" db="EMBL/GenBank/DDBJ databases">
        <title>Arsenicibacter rosenii gen. nov., sp. nov., an efficient arsenic-methylating bacterium isolated from an arsenic-contaminated paddy soil.</title>
        <authorList>
            <person name="Huang K."/>
        </authorList>
    </citation>
    <scope>NUCLEOTIDE SEQUENCE [LARGE SCALE GENOMIC DNA]</scope>
    <source>
        <strain evidence="9 10">SM-1</strain>
    </source>
</reference>
<dbReference type="PANTHER" id="PTHR30386:SF26">
    <property type="entry name" value="TRANSPORT PROTEIN COMB"/>
    <property type="match status" value="1"/>
</dbReference>
<evidence type="ECO:0000256" key="2">
    <source>
        <dbReference type="ARBA" id="ARBA00022692"/>
    </source>
</evidence>
<evidence type="ECO:0000259" key="8">
    <source>
        <dbReference type="Pfam" id="PF26002"/>
    </source>
</evidence>
<evidence type="ECO:0000256" key="6">
    <source>
        <dbReference type="SAM" id="Phobius"/>
    </source>
</evidence>
<keyword evidence="4 6" id="KW-0472">Membrane</keyword>
<feature type="domain" description="AprE-like beta-barrel" evidence="8">
    <location>
        <begin position="270"/>
        <end position="355"/>
    </location>
</feature>